<evidence type="ECO:0000313" key="3">
    <source>
        <dbReference type="Proteomes" id="UP000239089"/>
    </source>
</evidence>
<dbReference type="GO" id="GO:0003677">
    <property type="term" value="F:DNA binding"/>
    <property type="evidence" value="ECO:0007669"/>
    <property type="project" value="InterPro"/>
</dbReference>
<sequence>MASSKSRTNFVGNAERNWGAALPDWVRVLAEEANRSSGSEVARRLGYSPAVVTGVINGTYPGDMGTVEARVRGALMNETVDCPVLGELTRDRCLSEQKMRRIGSSSLRARISRACRSGCPHSRLSKRDDEGGSDVQS</sequence>
<name>A0A2S6N318_9HYPH</name>
<dbReference type="EMBL" id="NHSJ01000100">
    <property type="protein sequence ID" value="PPQ28987.1"/>
    <property type="molecule type" value="Genomic_DNA"/>
</dbReference>
<evidence type="ECO:0000256" key="1">
    <source>
        <dbReference type="SAM" id="MobiDB-lite"/>
    </source>
</evidence>
<accession>A0A2S6N318</accession>
<keyword evidence="3" id="KW-1185">Reference proteome</keyword>
<dbReference type="Gene3D" id="1.10.260.40">
    <property type="entry name" value="lambda repressor-like DNA-binding domains"/>
    <property type="match status" value="1"/>
</dbReference>
<dbReference type="OrthoDB" id="6064795at2"/>
<evidence type="ECO:0008006" key="4">
    <source>
        <dbReference type="Google" id="ProtNLM"/>
    </source>
</evidence>
<dbReference type="InterPro" id="IPR010982">
    <property type="entry name" value="Lambda_DNA-bd_dom_sf"/>
</dbReference>
<gene>
    <name evidence="2" type="ORF">CCR94_16485</name>
</gene>
<reference evidence="2 3" key="1">
    <citation type="journal article" date="2018" name="Arch. Microbiol.">
        <title>New insights into the metabolic potential of the phototrophic purple bacterium Rhodopila globiformis DSM 161(T) from its draft genome sequence and evidence for a vanadium-dependent nitrogenase.</title>
        <authorList>
            <person name="Imhoff J.F."/>
            <person name="Rahn T."/>
            <person name="Kunzel S."/>
            <person name="Neulinger S.C."/>
        </authorList>
    </citation>
    <scope>NUCLEOTIDE SEQUENCE [LARGE SCALE GENOMIC DNA]</scope>
    <source>
        <strain evidence="2 3">DSM 16996</strain>
    </source>
</reference>
<comment type="caution">
    <text evidence="2">The sequence shown here is derived from an EMBL/GenBank/DDBJ whole genome shotgun (WGS) entry which is preliminary data.</text>
</comment>
<dbReference type="Proteomes" id="UP000239089">
    <property type="component" value="Unassembled WGS sequence"/>
</dbReference>
<feature type="region of interest" description="Disordered" evidence="1">
    <location>
        <begin position="117"/>
        <end position="137"/>
    </location>
</feature>
<proteinExistence type="predicted"/>
<evidence type="ECO:0000313" key="2">
    <source>
        <dbReference type="EMBL" id="PPQ28987.1"/>
    </source>
</evidence>
<organism evidence="2 3">
    <name type="scientific">Rhodoblastus sphagnicola</name>
    <dbReference type="NCBI Taxonomy" id="333368"/>
    <lineage>
        <taxon>Bacteria</taxon>
        <taxon>Pseudomonadati</taxon>
        <taxon>Pseudomonadota</taxon>
        <taxon>Alphaproteobacteria</taxon>
        <taxon>Hyphomicrobiales</taxon>
        <taxon>Rhodoblastaceae</taxon>
        <taxon>Rhodoblastus</taxon>
    </lineage>
</organism>
<dbReference type="AlphaFoldDB" id="A0A2S6N318"/>
<protein>
    <recommendedName>
        <fullName evidence="4">Transcriptional regulator</fullName>
    </recommendedName>
</protein>
<dbReference type="RefSeq" id="WP_104508944.1">
    <property type="nucleotide sequence ID" value="NZ_JACIGC010000011.1"/>
</dbReference>